<protein>
    <submittedName>
        <fullName evidence="3">Uncharacterized protein</fullName>
    </submittedName>
</protein>
<dbReference type="AlphaFoldDB" id="A0A6J8DZN5"/>
<reference evidence="3 4" key="1">
    <citation type="submission" date="2020-06" db="EMBL/GenBank/DDBJ databases">
        <authorList>
            <person name="Li R."/>
            <person name="Bekaert M."/>
        </authorList>
    </citation>
    <scope>NUCLEOTIDE SEQUENCE [LARGE SCALE GENOMIC DNA]</scope>
    <source>
        <strain evidence="4">wild</strain>
    </source>
</reference>
<sequence length="169" mass="19147">MEKEFLYVDCSSLEMKDIPRLPSNVKTLNLSNNKIQYIKDYSFDNLANLTDLDLTGNKLQTERIGQYAFEGLNQLQRLTLANNDISVVHLPKGIFQPLLSLLYLNIKHNAINKNIQGKIICDLHALETLEVDIMNTYSSGFNLFGKGVSLLRRLKRLVSGLCGVFLLTK</sequence>
<organism evidence="3 4">
    <name type="scientific">Mytilus coruscus</name>
    <name type="common">Sea mussel</name>
    <dbReference type="NCBI Taxonomy" id="42192"/>
    <lineage>
        <taxon>Eukaryota</taxon>
        <taxon>Metazoa</taxon>
        <taxon>Spiralia</taxon>
        <taxon>Lophotrochozoa</taxon>
        <taxon>Mollusca</taxon>
        <taxon>Bivalvia</taxon>
        <taxon>Autobranchia</taxon>
        <taxon>Pteriomorphia</taxon>
        <taxon>Mytilida</taxon>
        <taxon>Mytiloidea</taxon>
        <taxon>Mytilidae</taxon>
        <taxon>Mytilinae</taxon>
        <taxon>Mytilus</taxon>
    </lineage>
</organism>
<dbReference type="GO" id="GO:0005615">
    <property type="term" value="C:extracellular space"/>
    <property type="evidence" value="ECO:0007669"/>
    <property type="project" value="TreeGrafter"/>
</dbReference>
<dbReference type="SMART" id="SM00369">
    <property type="entry name" value="LRR_TYP"/>
    <property type="match status" value="3"/>
</dbReference>
<evidence type="ECO:0000313" key="4">
    <source>
        <dbReference type="Proteomes" id="UP000507470"/>
    </source>
</evidence>
<dbReference type="InterPro" id="IPR001611">
    <property type="entry name" value="Leu-rich_rpt"/>
</dbReference>
<accession>A0A6J8DZN5</accession>
<dbReference type="PANTHER" id="PTHR45712">
    <property type="entry name" value="AGAP008170-PA"/>
    <property type="match status" value="1"/>
</dbReference>
<evidence type="ECO:0000313" key="3">
    <source>
        <dbReference type="EMBL" id="CAC5414049.1"/>
    </source>
</evidence>
<dbReference type="Proteomes" id="UP000507470">
    <property type="component" value="Unassembled WGS sequence"/>
</dbReference>
<keyword evidence="1" id="KW-0433">Leucine-rich repeat</keyword>
<dbReference type="PANTHER" id="PTHR45712:SF22">
    <property type="entry name" value="INSULIN-LIKE GROWTH FACTOR-BINDING PROTEIN COMPLEX ACID LABILE SUBUNIT"/>
    <property type="match status" value="1"/>
</dbReference>
<keyword evidence="2" id="KW-0677">Repeat</keyword>
<dbReference type="SUPFAM" id="SSF52058">
    <property type="entry name" value="L domain-like"/>
    <property type="match status" value="1"/>
</dbReference>
<dbReference type="Gene3D" id="3.80.10.10">
    <property type="entry name" value="Ribonuclease Inhibitor"/>
    <property type="match status" value="1"/>
</dbReference>
<gene>
    <name evidence="3" type="ORF">MCOR_46896</name>
</gene>
<dbReference type="EMBL" id="CACVKT020008319">
    <property type="protein sequence ID" value="CAC5414049.1"/>
    <property type="molecule type" value="Genomic_DNA"/>
</dbReference>
<dbReference type="InterPro" id="IPR050333">
    <property type="entry name" value="SLRP"/>
</dbReference>
<dbReference type="PROSITE" id="PS51450">
    <property type="entry name" value="LRR"/>
    <property type="match status" value="1"/>
</dbReference>
<evidence type="ECO:0000256" key="2">
    <source>
        <dbReference type="ARBA" id="ARBA00022737"/>
    </source>
</evidence>
<dbReference type="InterPro" id="IPR003591">
    <property type="entry name" value="Leu-rich_rpt_typical-subtyp"/>
</dbReference>
<name>A0A6J8DZN5_MYTCO</name>
<dbReference type="OrthoDB" id="6130133at2759"/>
<dbReference type="InterPro" id="IPR032675">
    <property type="entry name" value="LRR_dom_sf"/>
</dbReference>
<evidence type="ECO:0000256" key="1">
    <source>
        <dbReference type="ARBA" id="ARBA00022614"/>
    </source>
</evidence>
<proteinExistence type="predicted"/>
<keyword evidence="4" id="KW-1185">Reference proteome</keyword>
<dbReference type="Pfam" id="PF13855">
    <property type="entry name" value="LRR_8"/>
    <property type="match status" value="1"/>
</dbReference>